<feature type="active site" evidence="5">
    <location>
        <position position="20"/>
    </location>
</feature>
<evidence type="ECO:0000256" key="1">
    <source>
        <dbReference type="ARBA" id="ARBA00005614"/>
    </source>
</evidence>
<comment type="similarity">
    <text evidence="1 7">Belongs to the acylphosphatase family.</text>
</comment>
<evidence type="ECO:0000256" key="6">
    <source>
        <dbReference type="RuleBase" id="RU000553"/>
    </source>
</evidence>
<comment type="catalytic activity">
    <reaction evidence="4 5 6">
        <text>an acyl phosphate + H2O = a carboxylate + phosphate + H(+)</text>
        <dbReference type="Rhea" id="RHEA:14965"/>
        <dbReference type="ChEBI" id="CHEBI:15377"/>
        <dbReference type="ChEBI" id="CHEBI:15378"/>
        <dbReference type="ChEBI" id="CHEBI:29067"/>
        <dbReference type="ChEBI" id="CHEBI:43474"/>
        <dbReference type="ChEBI" id="CHEBI:59918"/>
        <dbReference type="EC" id="3.6.1.7"/>
    </reaction>
</comment>
<feature type="active site" evidence="5">
    <location>
        <position position="38"/>
    </location>
</feature>
<dbReference type="PROSITE" id="PS00151">
    <property type="entry name" value="ACYLPHOSPHATASE_2"/>
    <property type="match status" value="1"/>
</dbReference>
<evidence type="ECO:0000313" key="10">
    <source>
        <dbReference type="Proteomes" id="UP001210678"/>
    </source>
</evidence>
<evidence type="ECO:0000313" key="9">
    <source>
        <dbReference type="EMBL" id="MDB1123927.1"/>
    </source>
</evidence>
<evidence type="ECO:0000256" key="4">
    <source>
        <dbReference type="ARBA" id="ARBA00047645"/>
    </source>
</evidence>
<dbReference type="RefSeq" id="WP_272135715.1">
    <property type="nucleotide sequence ID" value="NZ_JAQLOI010000001.1"/>
</dbReference>
<evidence type="ECO:0000259" key="8">
    <source>
        <dbReference type="PROSITE" id="PS51160"/>
    </source>
</evidence>
<evidence type="ECO:0000256" key="2">
    <source>
        <dbReference type="ARBA" id="ARBA00012150"/>
    </source>
</evidence>
<dbReference type="NCBIfam" id="NF011000">
    <property type="entry name" value="PRK14426.1"/>
    <property type="match status" value="1"/>
</dbReference>
<dbReference type="Gene3D" id="3.30.70.100">
    <property type="match status" value="1"/>
</dbReference>
<keyword evidence="5 6" id="KW-0378">Hydrolase</keyword>
<accession>A0ABT4YQU6</accession>
<dbReference type="InterPro" id="IPR001792">
    <property type="entry name" value="Acylphosphatase-like_dom"/>
</dbReference>
<sequence length="91" mass="10194">MAKICMKFIVSGVVQGVGFRYYTCHEGNKRGITGYAKNLNNGDVEVIACGDEVLVESLHEWLKKGPRSSVVNNLVSEQVEFKAHQGFRIEY</sequence>
<dbReference type="SUPFAM" id="SSF54975">
    <property type="entry name" value="Acylphosphatase/BLUF domain-like"/>
    <property type="match status" value="1"/>
</dbReference>
<dbReference type="EMBL" id="JAQLOI010000001">
    <property type="protein sequence ID" value="MDB1123927.1"/>
    <property type="molecule type" value="Genomic_DNA"/>
</dbReference>
<gene>
    <name evidence="9" type="primary">yccX</name>
    <name evidence="9" type="ORF">PGX00_09800</name>
</gene>
<protein>
    <recommendedName>
        <fullName evidence="3 5">Acylphosphatase</fullName>
        <ecNumber evidence="2 5">3.6.1.7</ecNumber>
    </recommendedName>
</protein>
<dbReference type="PROSITE" id="PS00150">
    <property type="entry name" value="ACYLPHOSPHATASE_1"/>
    <property type="match status" value="1"/>
</dbReference>
<dbReference type="EC" id="3.6.1.7" evidence="2 5"/>
<dbReference type="GO" id="GO:0003998">
    <property type="term" value="F:acylphosphatase activity"/>
    <property type="evidence" value="ECO:0007669"/>
    <property type="project" value="UniProtKB-EC"/>
</dbReference>
<dbReference type="PROSITE" id="PS51160">
    <property type="entry name" value="ACYLPHOSPHATASE_3"/>
    <property type="match status" value="1"/>
</dbReference>
<dbReference type="Proteomes" id="UP001210678">
    <property type="component" value="Unassembled WGS sequence"/>
</dbReference>
<evidence type="ECO:0000256" key="3">
    <source>
        <dbReference type="ARBA" id="ARBA00015991"/>
    </source>
</evidence>
<dbReference type="PANTHER" id="PTHR47268:SF4">
    <property type="entry name" value="ACYLPHOSPHATASE"/>
    <property type="match status" value="1"/>
</dbReference>
<evidence type="ECO:0000256" key="5">
    <source>
        <dbReference type="PROSITE-ProRule" id="PRU00520"/>
    </source>
</evidence>
<reference evidence="9 10" key="1">
    <citation type="submission" date="2023-01" db="EMBL/GenBank/DDBJ databases">
        <title>Vibrio sp. KJ40-1 sp.nov, isolated from marine algae.</title>
        <authorList>
            <person name="Butt M."/>
            <person name="Kim J.M.J."/>
            <person name="Jeon C.O.C."/>
        </authorList>
    </citation>
    <scope>NUCLEOTIDE SEQUENCE [LARGE SCALE GENOMIC DNA]</scope>
    <source>
        <strain evidence="9 10">KJ40-1</strain>
    </source>
</reference>
<dbReference type="InterPro" id="IPR017968">
    <property type="entry name" value="Acylphosphatase_CS"/>
</dbReference>
<comment type="caution">
    <text evidence="9">The sequence shown here is derived from an EMBL/GenBank/DDBJ whole genome shotgun (WGS) entry which is preliminary data.</text>
</comment>
<dbReference type="InterPro" id="IPR036046">
    <property type="entry name" value="Acylphosphatase-like_dom_sf"/>
</dbReference>
<dbReference type="InterPro" id="IPR020456">
    <property type="entry name" value="Acylphosphatase"/>
</dbReference>
<name>A0ABT4YQU6_9VIBR</name>
<dbReference type="Pfam" id="PF00708">
    <property type="entry name" value="Acylphosphatase"/>
    <property type="match status" value="1"/>
</dbReference>
<dbReference type="PANTHER" id="PTHR47268">
    <property type="entry name" value="ACYLPHOSPHATASE"/>
    <property type="match status" value="1"/>
</dbReference>
<keyword evidence="10" id="KW-1185">Reference proteome</keyword>
<evidence type="ECO:0000256" key="7">
    <source>
        <dbReference type="RuleBase" id="RU004168"/>
    </source>
</evidence>
<feature type="domain" description="Acylphosphatase-like" evidence="8">
    <location>
        <begin position="5"/>
        <end position="91"/>
    </location>
</feature>
<proteinExistence type="inferred from homology"/>
<organism evidence="9 10">
    <name type="scientific">Vibrio algarum</name>
    <dbReference type="NCBI Taxonomy" id="3020714"/>
    <lineage>
        <taxon>Bacteria</taxon>
        <taxon>Pseudomonadati</taxon>
        <taxon>Pseudomonadota</taxon>
        <taxon>Gammaproteobacteria</taxon>
        <taxon>Vibrionales</taxon>
        <taxon>Vibrionaceae</taxon>
        <taxon>Vibrio</taxon>
    </lineage>
</organism>